<evidence type="ECO:0000256" key="2">
    <source>
        <dbReference type="ARBA" id="ARBA00022603"/>
    </source>
</evidence>
<dbReference type="OrthoDB" id="417697at2759"/>
<dbReference type="AlphaFoldDB" id="A0A1X2HKN6"/>
<comment type="caution">
    <text evidence="4">The sequence shown here is derived from an EMBL/GenBank/DDBJ whole genome shotgun (WGS) entry which is preliminary data.</text>
</comment>
<dbReference type="InterPro" id="IPR026113">
    <property type="entry name" value="METTL2/6/8-like"/>
</dbReference>
<evidence type="ECO:0000313" key="5">
    <source>
        <dbReference type="Proteomes" id="UP000242180"/>
    </source>
</evidence>
<proteinExistence type="inferred from homology"/>
<dbReference type="GO" id="GO:0008173">
    <property type="term" value="F:RNA methyltransferase activity"/>
    <property type="evidence" value="ECO:0007669"/>
    <property type="project" value="UniProtKB-ARBA"/>
</dbReference>
<keyword evidence="2 4" id="KW-0489">Methyltransferase</keyword>
<dbReference type="SUPFAM" id="SSF53335">
    <property type="entry name" value="S-adenosyl-L-methionine-dependent methyltransferases"/>
    <property type="match status" value="1"/>
</dbReference>
<gene>
    <name evidence="4" type="ORF">BCR43DRAFT_433055</name>
</gene>
<dbReference type="InterPro" id="IPR029063">
    <property type="entry name" value="SAM-dependent_MTases_sf"/>
</dbReference>
<evidence type="ECO:0000256" key="3">
    <source>
        <dbReference type="ARBA" id="ARBA00022679"/>
    </source>
</evidence>
<keyword evidence="3 4" id="KW-0808">Transferase</keyword>
<dbReference type="InParanoid" id="A0A1X2HKN6"/>
<sequence>MVKENEQYDESRCKAFVCDLTSDDLTENIEPESLDLVSAIFVFSAIPPEKMAAAIRNIYKVLKPGGCILFRDYGLYDEAQLKFCKASDKRLGDNLYVRQDGTMSYFFSIDDLRTRFEAEKFKTLSCEYVYRETTNRRLEIRVDRIFVQAKLEKLSS</sequence>
<dbReference type="GO" id="GO:0032259">
    <property type="term" value="P:methylation"/>
    <property type="evidence" value="ECO:0007669"/>
    <property type="project" value="UniProtKB-KW"/>
</dbReference>
<dbReference type="Gene3D" id="3.40.50.150">
    <property type="entry name" value="Vaccinia Virus protein VP39"/>
    <property type="match status" value="1"/>
</dbReference>
<dbReference type="Proteomes" id="UP000242180">
    <property type="component" value="Unassembled WGS sequence"/>
</dbReference>
<dbReference type="EMBL" id="MCGN01000002">
    <property type="protein sequence ID" value="ORY99885.1"/>
    <property type="molecule type" value="Genomic_DNA"/>
</dbReference>
<dbReference type="OMA" id="QKEMRID"/>
<dbReference type="GO" id="GO:0008757">
    <property type="term" value="F:S-adenosylmethionine-dependent methyltransferase activity"/>
    <property type="evidence" value="ECO:0007669"/>
    <property type="project" value="UniProtKB-ARBA"/>
</dbReference>
<protein>
    <submittedName>
        <fullName evidence="4">S-adenosyl-L-methionine-dependent methyltransferase</fullName>
    </submittedName>
</protein>
<comment type="similarity">
    <text evidence="1">Belongs to the methyltransferase superfamily. METL family.</text>
</comment>
<keyword evidence="5" id="KW-1185">Reference proteome</keyword>
<dbReference type="Pfam" id="PF13489">
    <property type="entry name" value="Methyltransf_23"/>
    <property type="match status" value="1"/>
</dbReference>
<dbReference type="PANTHER" id="PTHR22809">
    <property type="entry name" value="METHYLTRANSFERASE-RELATED"/>
    <property type="match status" value="1"/>
</dbReference>
<accession>A0A1X2HKN6</accession>
<name>A0A1X2HKN6_SYNRA</name>
<reference evidence="4 5" key="1">
    <citation type="submission" date="2016-07" db="EMBL/GenBank/DDBJ databases">
        <title>Pervasive Adenine N6-methylation of Active Genes in Fungi.</title>
        <authorList>
            <consortium name="DOE Joint Genome Institute"/>
            <person name="Mondo S.J."/>
            <person name="Dannebaum R.O."/>
            <person name="Kuo R.C."/>
            <person name="Labutti K."/>
            <person name="Haridas S."/>
            <person name="Kuo A."/>
            <person name="Salamov A."/>
            <person name="Ahrendt S.R."/>
            <person name="Lipzen A."/>
            <person name="Sullivan W."/>
            <person name="Andreopoulos W.B."/>
            <person name="Clum A."/>
            <person name="Lindquist E."/>
            <person name="Daum C."/>
            <person name="Ramamoorthy G.K."/>
            <person name="Gryganskyi A."/>
            <person name="Culley D."/>
            <person name="Magnuson J.K."/>
            <person name="James T.Y."/>
            <person name="O'Malley M.A."/>
            <person name="Stajich J.E."/>
            <person name="Spatafora J.W."/>
            <person name="Visel A."/>
            <person name="Grigoriev I.V."/>
        </authorList>
    </citation>
    <scope>NUCLEOTIDE SEQUENCE [LARGE SCALE GENOMIC DNA]</scope>
    <source>
        <strain evidence="4 5">NRRL 2496</strain>
    </source>
</reference>
<organism evidence="4 5">
    <name type="scientific">Syncephalastrum racemosum</name>
    <name type="common">Filamentous fungus</name>
    <dbReference type="NCBI Taxonomy" id="13706"/>
    <lineage>
        <taxon>Eukaryota</taxon>
        <taxon>Fungi</taxon>
        <taxon>Fungi incertae sedis</taxon>
        <taxon>Mucoromycota</taxon>
        <taxon>Mucoromycotina</taxon>
        <taxon>Mucoromycetes</taxon>
        <taxon>Mucorales</taxon>
        <taxon>Syncephalastraceae</taxon>
        <taxon>Syncephalastrum</taxon>
    </lineage>
</organism>
<evidence type="ECO:0000256" key="1">
    <source>
        <dbReference type="ARBA" id="ARBA00009725"/>
    </source>
</evidence>
<dbReference type="STRING" id="13706.A0A1X2HKN6"/>
<dbReference type="PANTHER" id="PTHR22809:SF5">
    <property type="entry name" value="TRNA N(3)-METHYLCYTIDINE METHYLTRANSFERASE METTL6"/>
    <property type="match status" value="1"/>
</dbReference>
<dbReference type="CDD" id="cd02440">
    <property type="entry name" value="AdoMet_MTases"/>
    <property type="match status" value="1"/>
</dbReference>
<evidence type="ECO:0000313" key="4">
    <source>
        <dbReference type="EMBL" id="ORY99885.1"/>
    </source>
</evidence>